<dbReference type="AlphaFoldDB" id="W6YQG1"/>
<dbReference type="eggNOG" id="ENOG502SB2X">
    <property type="taxonomic scope" value="Eukaryota"/>
</dbReference>
<feature type="chain" id="PRO_5004885975" description="DUF7888 domain-containing protein" evidence="1">
    <location>
        <begin position="20"/>
        <end position="193"/>
    </location>
</feature>
<organism evidence="3 4">
    <name type="scientific">Cochliobolus carbonum (strain 26-R-13)</name>
    <name type="common">Maize leaf spot fungus</name>
    <name type="synonym">Bipolaris zeicola</name>
    <dbReference type="NCBI Taxonomy" id="930089"/>
    <lineage>
        <taxon>Eukaryota</taxon>
        <taxon>Fungi</taxon>
        <taxon>Dikarya</taxon>
        <taxon>Ascomycota</taxon>
        <taxon>Pezizomycotina</taxon>
        <taxon>Dothideomycetes</taxon>
        <taxon>Pleosporomycetidae</taxon>
        <taxon>Pleosporales</taxon>
        <taxon>Pleosporineae</taxon>
        <taxon>Pleosporaceae</taxon>
        <taxon>Bipolaris</taxon>
    </lineage>
</organism>
<dbReference type="OrthoDB" id="3478218at2759"/>
<feature type="signal peptide" evidence="1">
    <location>
        <begin position="1"/>
        <end position="19"/>
    </location>
</feature>
<dbReference type="RefSeq" id="XP_007712017.1">
    <property type="nucleotide sequence ID" value="XM_007713827.1"/>
</dbReference>
<reference evidence="3 4" key="1">
    <citation type="journal article" date="2013" name="PLoS Genet.">
        <title>Comparative genome structure, secondary metabolite, and effector coding capacity across Cochliobolus pathogens.</title>
        <authorList>
            <person name="Condon B.J."/>
            <person name="Leng Y."/>
            <person name="Wu D."/>
            <person name="Bushley K.E."/>
            <person name="Ohm R.A."/>
            <person name="Otillar R."/>
            <person name="Martin J."/>
            <person name="Schackwitz W."/>
            <person name="Grimwood J."/>
            <person name="MohdZainudin N."/>
            <person name="Xue C."/>
            <person name="Wang R."/>
            <person name="Manning V.A."/>
            <person name="Dhillon B."/>
            <person name="Tu Z.J."/>
            <person name="Steffenson B.J."/>
            <person name="Salamov A."/>
            <person name="Sun H."/>
            <person name="Lowry S."/>
            <person name="LaButti K."/>
            <person name="Han J."/>
            <person name="Copeland A."/>
            <person name="Lindquist E."/>
            <person name="Barry K."/>
            <person name="Schmutz J."/>
            <person name="Baker S.E."/>
            <person name="Ciuffetti L.M."/>
            <person name="Grigoriev I.V."/>
            <person name="Zhong S."/>
            <person name="Turgeon B.G."/>
        </authorList>
    </citation>
    <scope>NUCLEOTIDE SEQUENCE [LARGE SCALE GENOMIC DNA]</scope>
    <source>
        <strain evidence="3 4">26-R-13</strain>
    </source>
</reference>
<dbReference type="InterPro" id="IPR057210">
    <property type="entry name" value="DUF7888"/>
</dbReference>
<dbReference type="GeneID" id="19148306"/>
<gene>
    <name evidence="3" type="ORF">COCCADRAFT_36519</name>
</gene>
<feature type="domain" description="DUF7888" evidence="2">
    <location>
        <begin position="60"/>
        <end position="193"/>
    </location>
</feature>
<evidence type="ECO:0000259" key="2">
    <source>
        <dbReference type="Pfam" id="PF25411"/>
    </source>
</evidence>
<dbReference type="Proteomes" id="UP000053841">
    <property type="component" value="Unassembled WGS sequence"/>
</dbReference>
<dbReference type="KEGG" id="bze:COCCADRAFT_36519"/>
<evidence type="ECO:0000313" key="4">
    <source>
        <dbReference type="Proteomes" id="UP000053841"/>
    </source>
</evidence>
<keyword evidence="4" id="KW-1185">Reference proteome</keyword>
<name>W6YQG1_COCC2</name>
<dbReference type="EMBL" id="KI964605">
    <property type="protein sequence ID" value="EUC33671.1"/>
    <property type="molecule type" value="Genomic_DNA"/>
</dbReference>
<evidence type="ECO:0000256" key="1">
    <source>
        <dbReference type="SAM" id="SignalP"/>
    </source>
</evidence>
<accession>W6YQG1</accession>
<dbReference type="STRING" id="930089.W6YQG1"/>
<dbReference type="Pfam" id="PF25411">
    <property type="entry name" value="DUF7888"/>
    <property type="match status" value="1"/>
</dbReference>
<evidence type="ECO:0000313" key="3">
    <source>
        <dbReference type="EMBL" id="EUC33671.1"/>
    </source>
</evidence>
<protein>
    <recommendedName>
        <fullName evidence="2">DUF7888 domain-containing protein</fullName>
    </recommendedName>
</protein>
<dbReference type="PANTHER" id="PTHR40845:SF1">
    <property type="match status" value="1"/>
</dbReference>
<sequence>MRFTVPLIVMAAALTNAAAVPEVNTLTPVVLTSDGITSEVLDLSALTDLEKRQTPSANAQVIGDHSGSAGQAVGRILNAILNKLFPLKDWNPARETFTKQTTALMYQNNPDRNRWVATVCYNKSWDVKDRRAISDVVSMKLSLGAFHTDYDCMYIGRHNQFYTQSDGGYINLAFQYDSRFCSYDGNTADLTCN</sequence>
<keyword evidence="1" id="KW-0732">Signal</keyword>
<dbReference type="PANTHER" id="PTHR40845">
    <property type="match status" value="1"/>
</dbReference>
<dbReference type="HOGENOM" id="CLU_105121_0_0_1"/>
<proteinExistence type="predicted"/>